<dbReference type="STRING" id="1429867.A0A0G4P432"/>
<dbReference type="EMBL" id="HG793138">
    <property type="protein sequence ID" value="CRL21064.1"/>
    <property type="molecule type" value="Genomic_DNA"/>
</dbReference>
<accession>A0A0G4P432</accession>
<proteinExistence type="predicted"/>
<keyword evidence="3" id="KW-1185">Reference proteome</keyword>
<feature type="region of interest" description="Disordered" evidence="1">
    <location>
        <begin position="305"/>
        <end position="343"/>
    </location>
</feature>
<dbReference type="AlphaFoldDB" id="A0A0G4P432"/>
<evidence type="ECO:0000256" key="1">
    <source>
        <dbReference type="SAM" id="MobiDB-lite"/>
    </source>
</evidence>
<feature type="compositionally biased region" description="Low complexity" evidence="1">
    <location>
        <begin position="313"/>
        <end position="323"/>
    </location>
</feature>
<gene>
    <name evidence="2" type="ORF">PCAMFM013_S005g000228</name>
</gene>
<organism evidence="2 3">
    <name type="scientific">Penicillium camemberti (strain FM 013)</name>
    <dbReference type="NCBI Taxonomy" id="1429867"/>
    <lineage>
        <taxon>Eukaryota</taxon>
        <taxon>Fungi</taxon>
        <taxon>Dikarya</taxon>
        <taxon>Ascomycota</taxon>
        <taxon>Pezizomycotina</taxon>
        <taxon>Eurotiomycetes</taxon>
        <taxon>Eurotiomycetidae</taxon>
        <taxon>Eurotiales</taxon>
        <taxon>Aspergillaceae</taxon>
        <taxon>Penicillium</taxon>
    </lineage>
</organism>
<name>A0A0G4P432_PENC3</name>
<sequence length="412" mass="45253">MVVFVDLDDAFPDGSAHLEKPFPLMVDPIASEPAELSTLPTSPNETTNEILNPNRNGFSAALSCYPIVKEIARAIDLNTLYALSSTCRQFHVNLAPFRHQLARETLRCENEYIETLAEMLDSGSVLPDSVKSVIRLLSRPSGEQTRMTRGKVAKCARDMVGECRRCAKVVCRNCTIKPPSQPALKNRIRRLCRPCGIAPLSSHLSYTTSDPHTPDPWDENSVAAIAFARNPCNCEEAVWLCTQCGMTLRSNDTTYRRVWAWRTRYSTYLGGGLGTGIGEGSQGVKCGRGENCLAAQEIELEVDCEADEGSGSGSDTSSTAHSPAAPPSFGYEGIGVSDTHDDEEPGYFRQEVIGLGGIVKHKSKKRVNVGACVVEYEDERDTGNYLEREEKGLYRAWCGWCSRVIPAKSEQT</sequence>
<protein>
    <submittedName>
        <fullName evidence="2">Str. FM013</fullName>
    </submittedName>
</protein>
<evidence type="ECO:0000313" key="2">
    <source>
        <dbReference type="EMBL" id="CRL21064.1"/>
    </source>
</evidence>
<evidence type="ECO:0000313" key="3">
    <source>
        <dbReference type="Proteomes" id="UP000053732"/>
    </source>
</evidence>
<dbReference type="Proteomes" id="UP000053732">
    <property type="component" value="Unassembled WGS sequence"/>
</dbReference>
<dbReference type="InterPro" id="IPR011011">
    <property type="entry name" value="Znf_FYVE_PHD"/>
</dbReference>
<reference evidence="2 3" key="1">
    <citation type="journal article" date="2014" name="Nat. Commun.">
        <title>Multiple recent horizontal transfers of a large genomic region in cheese making fungi.</title>
        <authorList>
            <person name="Cheeseman K."/>
            <person name="Ropars J."/>
            <person name="Renault P."/>
            <person name="Dupont J."/>
            <person name="Gouzy J."/>
            <person name="Branca A."/>
            <person name="Abraham A.L."/>
            <person name="Ceppi M."/>
            <person name="Conseiller E."/>
            <person name="Debuchy R."/>
            <person name="Malagnac F."/>
            <person name="Goarin A."/>
            <person name="Silar P."/>
            <person name="Lacoste S."/>
            <person name="Sallet E."/>
            <person name="Bensimon A."/>
            <person name="Giraud T."/>
            <person name="Brygoo Y."/>
        </authorList>
    </citation>
    <scope>NUCLEOTIDE SEQUENCE [LARGE SCALE GENOMIC DNA]</scope>
    <source>
        <strain evidence="3">FM 013</strain>
    </source>
</reference>
<dbReference type="SUPFAM" id="SSF57903">
    <property type="entry name" value="FYVE/PHD zinc finger"/>
    <property type="match status" value="1"/>
</dbReference>